<dbReference type="EMBL" id="OZ034821">
    <property type="protein sequence ID" value="CAL1406256.1"/>
    <property type="molecule type" value="Genomic_DNA"/>
</dbReference>
<evidence type="ECO:0000313" key="2">
    <source>
        <dbReference type="Proteomes" id="UP001497516"/>
    </source>
</evidence>
<dbReference type="PANTHER" id="PTHR43536">
    <property type="entry name" value="MANNOSYLGLYCOPROTEIN ENDO-BETA-MANNOSIDASE"/>
    <property type="match status" value="1"/>
</dbReference>
<reference evidence="1 2" key="1">
    <citation type="submission" date="2024-04" db="EMBL/GenBank/DDBJ databases">
        <authorList>
            <person name="Fracassetti M."/>
        </authorList>
    </citation>
    <scope>NUCLEOTIDE SEQUENCE [LARGE SCALE GENOMIC DNA]</scope>
</reference>
<evidence type="ECO:0000313" key="1">
    <source>
        <dbReference type="EMBL" id="CAL1406256.1"/>
    </source>
</evidence>
<dbReference type="Gene3D" id="2.60.120.260">
    <property type="entry name" value="Galactose-binding domain-like"/>
    <property type="match status" value="1"/>
</dbReference>
<accession>A0AAV2G6F6</accession>
<keyword evidence="2" id="KW-1185">Reference proteome</keyword>
<name>A0AAV2G6F6_9ROSI</name>
<dbReference type="GO" id="GO:0004553">
    <property type="term" value="F:hydrolase activity, hydrolyzing O-glycosyl compounds"/>
    <property type="evidence" value="ECO:0007669"/>
    <property type="project" value="InterPro"/>
</dbReference>
<dbReference type="Proteomes" id="UP001497516">
    <property type="component" value="Chromosome 8"/>
</dbReference>
<sequence>MVVAVGKRVLDSGWIAARSTEVKLTGIQLTTTNPPSVGPKSPWMEAVVPGSVLATLVKNKVVPDPFLFRQAACLCFIGANGRINGRQIVGAVMNYFEQEVGPFAWWRWFFFI</sequence>
<gene>
    <name evidence="1" type="ORF">LTRI10_LOCUS45993</name>
</gene>
<proteinExistence type="predicted"/>
<dbReference type="AlphaFoldDB" id="A0AAV2G6F6"/>
<organism evidence="1 2">
    <name type="scientific">Linum trigynum</name>
    <dbReference type="NCBI Taxonomy" id="586398"/>
    <lineage>
        <taxon>Eukaryota</taxon>
        <taxon>Viridiplantae</taxon>
        <taxon>Streptophyta</taxon>
        <taxon>Embryophyta</taxon>
        <taxon>Tracheophyta</taxon>
        <taxon>Spermatophyta</taxon>
        <taxon>Magnoliopsida</taxon>
        <taxon>eudicotyledons</taxon>
        <taxon>Gunneridae</taxon>
        <taxon>Pentapetalae</taxon>
        <taxon>rosids</taxon>
        <taxon>fabids</taxon>
        <taxon>Malpighiales</taxon>
        <taxon>Linaceae</taxon>
        <taxon>Linum</taxon>
    </lineage>
</organism>
<dbReference type="InterPro" id="IPR043534">
    <property type="entry name" value="EBDG/EBM"/>
</dbReference>
<dbReference type="PANTHER" id="PTHR43536:SF1">
    <property type="entry name" value="MANNOSYLGLYCOPROTEIN ENDO-BETA-MANNOSIDASE"/>
    <property type="match status" value="1"/>
</dbReference>
<protein>
    <submittedName>
        <fullName evidence="1">Uncharacterized protein</fullName>
    </submittedName>
</protein>